<dbReference type="EMBL" id="CAADFC020000031">
    <property type="protein sequence ID" value="VIO78790.1"/>
    <property type="molecule type" value="Genomic_DNA"/>
</dbReference>
<name>A0A508TWU2_9BRAD</name>
<gene>
    <name evidence="1" type="ORF">CI1B_74640</name>
</gene>
<keyword evidence="2" id="KW-1185">Reference proteome</keyword>
<sequence>MLQSAHSNYEIGPLKNLHQPVKNALIVMGTGLEVFVQYALGLTDGLKSKLLIGHNFLPIRLVGDREIKEG</sequence>
<organism evidence="1 2">
    <name type="scientific">Bradyrhizobium ivorense</name>
    <dbReference type="NCBI Taxonomy" id="2511166"/>
    <lineage>
        <taxon>Bacteria</taxon>
        <taxon>Pseudomonadati</taxon>
        <taxon>Pseudomonadota</taxon>
        <taxon>Alphaproteobacteria</taxon>
        <taxon>Hyphomicrobiales</taxon>
        <taxon>Nitrobacteraceae</taxon>
        <taxon>Bradyrhizobium</taxon>
    </lineage>
</organism>
<dbReference type="AlphaFoldDB" id="A0A508TWU2"/>
<dbReference type="Proteomes" id="UP000328092">
    <property type="component" value="Unassembled WGS sequence"/>
</dbReference>
<protein>
    <submittedName>
        <fullName evidence="1">Uncharacterized protein</fullName>
    </submittedName>
</protein>
<accession>A0A508TWU2</accession>
<proteinExistence type="predicted"/>
<evidence type="ECO:0000313" key="2">
    <source>
        <dbReference type="Proteomes" id="UP000328092"/>
    </source>
</evidence>
<evidence type="ECO:0000313" key="1">
    <source>
        <dbReference type="EMBL" id="VIO78790.1"/>
    </source>
</evidence>
<comment type="caution">
    <text evidence="1">The sequence shown here is derived from an EMBL/GenBank/DDBJ whole genome shotgun (WGS) entry which is preliminary data.</text>
</comment>
<reference evidence="1" key="1">
    <citation type="submission" date="2019-02" db="EMBL/GenBank/DDBJ databases">
        <authorList>
            <person name="Pothier F.J."/>
        </authorList>
    </citation>
    <scope>NUCLEOTIDE SEQUENCE</scope>
    <source>
        <strain evidence="1">CI-1B</strain>
    </source>
</reference>